<name>A0ABU7KKJ9_9ACTN</name>
<accession>A0ABU7KKJ9</accession>
<reference evidence="6 7" key="1">
    <citation type="submission" date="2023-07" db="EMBL/GenBank/DDBJ databases">
        <authorList>
            <person name="Girao M."/>
            <person name="Carvalho M.F."/>
        </authorList>
    </citation>
    <scope>NUCLEOTIDE SEQUENCE [LARGE SCALE GENOMIC DNA]</scope>
    <source>
        <strain evidence="6 7">66/93</strain>
    </source>
</reference>
<keyword evidence="3" id="KW-0547">Nucleotide-binding</keyword>
<protein>
    <submittedName>
        <fullName evidence="6">Zinc ABC transporter ATP-binding protein AztA</fullName>
    </submittedName>
</protein>
<evidence type="ECO:0000256" key="1">
    <source>
        <dbReference type="ARBA" id="ARBA00005417"/>
    </source>
</evidence>
<dbReference type="PROSITE" id="PS00211">
    <property type="entry name" value="ABC_TRANSPORTER_1"/>
    <property type="match status" value="1"/>
</dbReference>
<proteinExistence type="inferred from homology"/>
<dbReference type="InterPro" id="IPR017871">
    <property type="entry name" value="ABC_transporter-like_CS"/>
</dbReference>
<dbReference type="RefSeq" id="WP_330157052.1">
    <property type="nucleotide sequence ID" value="NZ_BAAAJA010000002.1"/>
</dbReference>
<dbReference type="SUPFAM" id="SSF52540">
    <property type="entry name" value="P-loop containing nucleoside triphosphate hydrolases"/>
    <property type="match status" value="1"/>
</dbReference>
<dbReference type="Pfam" id="PF00005">
    <property type="entry name" value="ABC_tran"/>
    <property type="match status" value="1"/>
</dbReference>
<evidence type="ECO:0000256" key="4">
    <source>
        <dbReference type="ARBA" id="ARBA00022840"/>
    </source>
</evidence>
<dbReference type="InterPro" id="IPR003593">
    <property type="entry name" value="AAA+_ATPase"/>
</dbReference>
<dbReference type="InterPro" id="IPR003439">
    <property type="entry name" value="ABC_transporter-like_ATP-bd"/>
</dbReference>
<evidence type="ECO:0000313" key="7">
    <source>
        <dbReference type="Proteomes" id="UP001348641"/>
    </source>
</evidence>
<dbReference type="NCBIfam" id="NF040873">
    <property type="entry name" value="AztA"/>
    <property type="match status" value="1"/>
</dbReference>
<keyword evidence="2" id="KW-0813">Transport</keyword>
<dbReference type="PANTHER" id="PTHR42734:SF5">
    <property type="entry name" value="IRON TRANSPORT SYSTEM ATP-BINDING PROTEIN HI_0361-RELATED"/>
    <property type="match status" value="1"/>
</dbReference>
<dbReference type="SMART" id="SM00382">
    <property type="entry name" value="AAA"/>
    <property type="match status" value="1"/>
</dbReference>
<evidence type="ECO:0000256" key="2">
    <source>
        <dbReference type="ARBA" id="ARBA00022448"/>
    </source>
</evidence>
<sequence>MTSVDAAAPAAVTLEDVYAGYGGRTVLHGVTAAVHAGTVTALVGANGSGKSTLLAVMASTLAPTAGRVRRGAARRPALVVQRSAVSDALPVTVRETVEMGRWAERGPWRRLTRGDRAVVEACMDRLAVADLARRALGDLSGGQRQRVLLAQGLAQGADLLLLDEPATGLDADSRERITAVLAEERARGVAVVHATHSAREAAHADRVLRMEDGRLAEPPPFADQALFTADDL</sequence>
<keyword evidence="4 6" id="KW-0067">ATP-binding</keyword>
<gene>
    <name evidence="6" type="primary">aztA</name>
    <name evidence="6" type="ORF">Q8A49_04745</name>
</gene>
<evidence type="ECO:0000259" key="5">
    <source>
        <dbReference type="PROSITE" id="PS50893"/>
    </source>
</evidence>
<evidence type="ECO:0000313" key="6">
    <source>
        <dbReference type="EMBL" id="MEE2049798.1"/>
    </source>
</evidence>
<comment type="caution">
    <text evidence="6">The sequence shown here is derived from an EMBL/GenBank/DDBJ whole genome shotgun (WGS) entry which is preliminary data.</text>
</comment>
<feature type="domain" description="ABC transporter" evidence="5">
    <location>
        <begin position="12"/>
        <end position="232"/>
    </location>
</feature>
<dbReference type="Gene3D" id="3.40.50.300">
    <property type="entry name" value="P-loop containing nucleotide triphosphate hydrolases"/>
    <property type="match status" value="1"/>
</dbReference>
<dbReference type="InterPro" id="IPR050153">
    <property type="entry name" value="Metal_Ion_Import_ABC"/>
</dbReference>
<dbReference type="Proteomes" id="UP001348641">
    <property type="component" value="Unassembled WGS sequence"/>
</dbReference>
<dbReference type="InterPro" id="IPR027417">
    <property type="entry name" value="P-loop_NTPase"/>
</dbReference>
<organism evidence="6 7">
    <name type="scientific">Nocardiopsis tropica</name>
    <dbReference type="NCBI Taxonomy" id="109330"/>
    <lineage>
        <taxon>Bacteria</taxon>
        <taxon>Bacillati</taxon>
        <taxon>Actinomycetota</taxon>
        <taxon>Actinomycetes</taxon>
        <taxon>Streptosporangiales</taxon>
        <taxon>Nocardiopsidaceae</taxon>
        <taxon>Nocardiopsis</taxon>
    </lineage>
</organism>
<dbReference type="PROSITE" id="PS50893">
    <property type="entry name" value="ABC_TRANSPORTER_2"/>
    <property type="match status" value="1"/>
</dbReference>
<dbReference type="GO" id="GO:0005524">
    <property type="term" value="F:ATP binding"/>
    <property type="evidence" value="ECO:0007669"/>
    <property type="project" value="UniProtKB-KW"/>
</dbReference>
<dbReference type="PANTHER" id="PTHR42734">
    <property type="entry name" value="METAL TRANSPORT SYSTEM ATP-BINDING PROTEIN TM_0124-RELATED"/>
    <property type="match status" value="1"/>
</dbReference>
<evidence type="ECO:0000256" key="3">
    <source>
        <dbReference type="ARBA" id="ARBA00022741"/>
    </source>
</evidence>
<dbReference type="InterPro" id="IPR047748">
    <property type="entry name" value="AztA-like"/>
</dbReference>
<comment type="similarity">
    <text evidence="1">Belongs to the ABC transporter superfamily.</text>
</comment>
<dbReference type="EMBL" id="JAUUCC010000007">
    <property type="protein sequence ID" value="MEE2049798.1"/>
    <property type="molecule type" value="Genomic_DNA"/>
</dbReference>